<proteinExistence type="predicted"/>
<reference evidence="2" key="3">
    <citation type="journal article" date="2017" name="Nature">
        <title>Genome sequence of the progenitor of the wheat D genome Aegilops tauschii.</title>
        <authorList>
            <person name="Luo M.C."/>
            <person name="Gu Y.Q."/>
            <person name="Puiu D."/>
            <person name="Wang H."/>
            <person name="Twardziok S.O."/>
            <person name="Deal K.R."/>
            <person name="Huo N."/>
            <person name="Zhu T."/>
            <person name="Wang L."/>
            <person name="Wang Y."/>
            <person name="McGuire P.E."/>
            <person name="Liu S."/>
            <person name="Long H."/>
            <person name="Ramasamy R.K."/>
            <person name="Rodriguez J.C."/>
            <person name="Van S.L."/>
            <person name="Yuan L."/>
            <person name="Wang Z."/>
            <person name="Xia Z."/>
            <person name="Xiao L."/>
            <person name="Anderson O.D."/>
            <person name="Ouyang S."/>
            <person name="Liang Y."/>
            <person name="Zimin A.V."/>
            <person name="Pertea G."/>
            <person name="Qi P."/>
            <person name="Bennetzen J.L."/>
            <person name="Dai X."/>
            <person name="Dawson M.W."/>
            <person name="Muller H.G."/>
            <person name="Kugler K."/>
            <person name="Rivarola-Duarte L."/>
            <person name="Spannagl M."/>
            <person name="Mayer K.F.X."/>
            <person name="Lu F.H."/>
            <person name="Bevan M.W."/>
            <person name="Leroy P."/>
            <person name="Li P."/>
            <person name="You F.M."/>
            <person name="Sun Q."/>
            <person name="Liu Z."/>
            <person name="Lyons E."/>
            <person name="Wicker T."/>
            <person name="Salzberg S.L."/>
            <person name="Devos K.M."/>
            <person name="Dvorak J."/>
        </authorList>
    </citation>
    <scope>NUCLEOTIDE SEQUENCE [LARGE SCALE GENOMIC DNA]</scope>
    <source>
        <strain evidence="2">cv. AL8/78</strain>
    </source>
</reference>
<dbReference type="AlphaFoldDB" id="A0A453M5R6"/>
<dbReference type="EnsemblPlants" id="AET5Gv21056300.3">
    <property type="protein sequence ID" value="AET5Gv21056300.3"/>
    <property type="gene ID" value="AET5Gv21056300"/>
</dbReference>
<protein>
    <submittedName>
        <fullName evidence="2">Uncharacterized protein</fullName>
    </submittedName>
</protein>
<dbReference type="Proteomes" id="UP000015105">
    <property type="component" value="Chromosome 5D"/>
</dbReference>
<evidence type="ECO:0000256" key="1">
    <source>
        <dbReference type="SAM" id="MobiDB-lite"/>
    </source>
</evidence>
<accession>A0A453M5R6</accession>
<reference evidence="3" key="2">
    <citation type="journal article" date="2017" name="Nat. Plants">
        <title>The Aegilops tauschii genome reveals multiple impacts of transposons.</title>
        <authorList>
            <person name="Zhao G."/>
            <person name="Zou C."/>
            <person name="Li K."/>
            <person name="Wang K."/>
            <person name="Li T."/>
            <person name="Gao L."/>
            <person name="Zhang X."/>
            <person name="Wang H."/>
            <person name="Yang Z."/>
            <person name="Liu X."/>
            <person name="Jiang W."/>
            <person name="Mao L."/>
            <person name="Kong X."/>
            <person name="Jiao Y."/>
            <person name="Jia J."/>
        </authorList>
    </citation>
    <scope>NUCLEOTIDE SEQUENCE [LARGE SCALE GENOMIC DNA]</scope>
    <source>
        <strain evidence="3">cv. AL8/78</strain>
    </source>
</reference>
<name>A0A453M5R6_AEGTS</name>
<evidence type="ECO:0000313" key="3">
    <source>
        <dbReference type="Proteomes" id="UP000015105"/>
    </source>
</evidence>
<reference evidence="3" key="1">
    <citation type="journal article" date="2014" name="Science">
        <title>Ancient hybridizations among the ancestral genomes of bread wheat.</title>
        <authorList>
            <consortium name="International Wheat Genome Sequencing Consortium,"/>
            <person name="Marcussen T."/>
            <person name="Sandve S.R."/>
            <person name="Heier L."/>
            <person name="Spannagl M."/>
            <person name="Pfeifer M."/>
            <person name="Jakobsen K.S."/>
            <person name="Wulff B.B."/>
            <person name="Steuernagel B."/>
            <person name="Mayer K.F."/>
            <person name="Olsen O.A."/>
        </authorList>
    </citation>
    <scope>NUCLEOTIDE SEQUENCE [LARGE SCALE GENOMIC DNA]</scope>
    <source>
        <strain evidence="3">cv. AL8/78</strain>
    </source>
</reference>
<feature type="region of interest" description="Disordered" evidence="1">
    <location>
        <begin position="94"/>
        <end position="116"/>
    </location>
</feature>
<feature type="compositionally biased region" description="Polar residues" evidence="1">
    <location>
        <begin position="105"/>
        <end position="115"/>
    </location>
</feature>
<evidence type="ECO:0000313" key="2">
    <source>
        <dbReference type="EnsemblPlants" id="AET5Gv21056300.3"/>
    </source>
</evidence>
<keyword evidence="3" id="KW-1185">Reference proteome</keyword>
<reference evidence="2" key="5">
    <citation type="journal article" date="2021" name="G3 (Bethesda)">
        <title>Aegilops tauschii genome assembly Aet v5.0 features greater sequence contiguity and improved annotation.</title>
        <authorList>
            <person name="Wang L."/>
            <person name="Zhu T."/>
            <person name="Rodriguez J.C."/>
            <person name="Deal K.R."/>
            <person name="Dubcovsky J."/>
            <person name="McGuire P.E."/>
            <person name="Lux T."/>
            <person name="Spannagl M."/>
            <person name="Mayer K.F.X."/>
            <person name="Baldrich P."/>
            <person name="Meyers B.C."/>
            <person name="Huo N."/>
            <person name="Gu Y.Q."/>
            <person name="Zhou H."/>
            <person name="Devos K.M."/>
            <person name="Bennetzen J.L."/>
            <person name="Unver T."/>
            <person name="Budak H."/>
            <person name="Gulick P.J."/>
            <person name="Galiba G."/>
            <person name="Kalapos B."/>
            <person name="Nelson D.R."/>
            <person name="Li P."/>
            <person name="You F.M."/>
            <person name="Luo M.C."/>
            <person name="Dvorak J."/>
        </authorList>
    </citation>
    <scope>NUCLEOTIDE SEQUENCE [LARGE SCALE GENOMIC DNA]</scope>
    <source>
        <strain evidence="2">cv. AL8/78</strain>
    </source>
</reference>
<feature type="region of interest" description="Disordered" evidence="1">
    <location>
        <begin position="1"/>
        <end position="43"/>
    </location>
</feature>
<reference evidence="2" key="4">
    <citation type="submission" date="2019-03" db="UniProtKB">
        <authorList>
            <consortium name="EnsemblPlants"/>
        </authorList>
    </citation>
    <scope>IDENTIFICATION</scope>
</reference>
<sequence>RKSPTRVARPRNQIRNHEPKDFPSVVAPRLHRPGSICSRRPPGVFRRWDTGSSAATAASTYPPMTGASLDPLALTGRCCMVLCHTTRRSAGWKKASASVNGHRPTPQSGNTSRSSLGCALDRPPSSYPSTHPSKLSLFFYSLPFAPLNLSSYSSVKNVFIFWDRESSI</sequence>
<dbReference type="Gramene" id="AET5Gv21056300.3">
    <property type="protein sequence ID" value="AET5Gv21056300.3"/>
    <property type="gene ID" value="AET5Gv21056300"/>
</dbReference>
<feature type="compositionally biased region" description="Basic residues" evidence="1">
    <location>
        <begin position="1"/>
        <end position="14"/>
    </location>
</feature>
<organism evidence="2 3">
    <name type="scientific">Aegilops tauschii subsp. strangulata</name>
    <name type="common">Goatgrass</name>
    <dbReference type="NCBI Taxonomy" id="200361"/>
    <lineage>
        <taxon>Eukaryota</taxon>
        <taxon>Viridiplantae</taxon>
        <taxon>Streptophyta</taxon>
        <taxon>Embryophyta</taxon>
        <taxon>Tracheophyta</taxon>
        <taxon>Spermatophyta</taxon>
        <taxon>Magnoliopsida</taxon>
        <taxon>Liliopsida</taxon>
        <taxon>Poales</taxon>
        <taxon>Poaceae</taxon>
        <taxon>BOP clade</taxon>
        <taxon>Pooideae</taxon>
        <taxon>Triticodae</taxon>
        <taxon>Triticeae</taxon>
        <taxon>Triticinae</taxon>
        <taxon>Aegilops</taxon>
    </lineage>
</organism>